<dbReference type="InParanoid" id="A0A1C7NDE1"/>
<keyword evidence="3" id="KW-1185">Reference proteome</keyword>
<proteinExistence type="predicted"/>
<gene>
    <name evidence="2" type="ORF">A0J61_04876</name>
</gene>
<evidence type="ECO:0000256" key="1">
    <source>
        <dbReference type="SAM" id="MobiDB-lite"/>
    </source>
</evidence>
<evidence type="ECO:0000313" key="2">
    <source>
        <dbReference type="EMBL" id="OBZ87068.1"/>
    </source>
</evidence>
<dbReference type="OrthoDB" id="5279943at2759"/>
<dbReference type="Proteomes" id="UP000093000">
    <property type="component" value="Unassembled WGS sequence"/>
</dbReference>
<sequence>MNSPIIVYPSTEQQQKEEDSSKMLTSPIHGKRKSSVTFDLPMQQPEAEEQLLSPCATSPTIDIHVQVVPNTMLVALFDRAAEMKELVSHNKTFFLALRSHLDSKWPRFENTLYCERTQMPDVEWMKRISKALQGVPSLLEKFKELVGYLGEEEEEEDVTDASDHFFSHVTISRIRQMPERLSKEAYPQFFINCQESMGDEYQGFHQLLFAQSDQLDDRTWEQKMHDYLKPWPTILEQLQEIVAYEIEE</sequence>
<reference evidence="2 3" key="1">
    <citation type="submission" date="2016-03" db="EMBL/GenBank/DDBJ databases">
        <title>Choanephora cucurbitarum.</title>
        <authorList>
            <person name="Min B."/>
            <person name="Park H."/>
            <person name="Park J.-H."/>
            <person name="Shin H.-D."/>
            <person name="Choi I.-G."/>
        </authorList>
    </citation>
    <scope>NUCLEOTIDE SEQUENCE [LARGE SCALE GENOMIC DNA]</scope>
    <source>
        <strain evidence="2 3">KUS-F28377</strain>
    </source>
</reference>
<dbReference type="EMBL" id="LUGH01000249">
    <property type="protein sequence ID" value="OBZ87068.1"/>
    <property type="molecule type" value="Genomic_DNA"/>
</dbReference>
<organism evidence="2 3">
    <name type="scientific">Choanephora cucurbitarum</name>
    <dbReference type="NCBI Taxonomy" id="101091"/>
    <lineage>
        <taxon>Eukaryota</taxon>
        <taxon>Fungi</taxon>
        <taxon>Fungi incertae sedis</taxon>
        <taxon>Mucoromycota</taxon>
        <taxon>Mucoromycotina</taxon>
        <taxon>Mucoromycetes</taxon>
        <taxon>Mucorales</taxon>
        <taxon>Mucorineae</taxon>
        <taxon>Choanephoraceae</taxon>
        <taxon>Choanephoroideae</taxon>
        <taxon>Choanephora</taxon>
    </lineage>
</organism>
<comment type="caution">
    <text evidence="2">The sequence shown here is derived from an EMBL/GenBank/DDBJ whole genome shotgun (WGS) entry which is preliminary data.</text>
</comment>
<feature type="region of interest" description="Disordered" evidence="1">
    <location>
        <begin position="1"/>
        <end position="27"/>
    </location>
</feature>
<evidence type="ECO:0000313" key="3">
    <source>
        <dbReference type="Proteomes" id="UP000093000"/>
    </source>
</evidence>
<protein>
    <submittedName>
        <fullName evidence="2">Uncharacterized protein</fullName>
    </submittedName>
</protein>
<dbReference type="AlphaFoldDB" id="A0A1C7NDE1"/>
<accession>A0A1C7NDE1</accession>
<name>A0A1C7NDE1_9FUNG</name>